<evidence type="ECO:0000313" key="6">
    <source>
        <dbReference type="Proteomes" id="UP000182719"/>
    </source>
</evidence>
<sequence>MGTNRLVLEGPRGVSRSGPAHEFGPVVLDTERLRLVMLPPDAAGRVLAYHQVNEKHLGPVSPARPPTFFTLMYWRTRLAQDREDFRNDMALRLYLLPKDAPASTAPVVGTVSFTSIRRGPLQNCELGYGLDFRYEGKGLMTEALRAACAYAFEALGLHRIQATHLPENLRSAAVLRRLGFAVDGYARDYLFINGRWRDHILTSLVAPPSTALEP</sequence>
<dbReference type="SUPFAM" id="SSF55729">
    <property type="entry name" value="Acyl-CoA N-acyltransferases (Nat)"/>
    <property type="match status" value="1"/>
</dbReference>
<dbReference type="Gene3D" id="3.40.630.30">
    <property type="match status" value="1"/>
</dbReference>
<dbReference type="Proteomes" id="UP000182719">
    <property type="component" value="Unassembled WGS sequence"/>
</dbReference>
<dbReference type="AlphaFoldDB" id="A0A1H8AYT6"/>
<reference evidence="6" key="1">
    <citation type="submission" date="2016-10" db="EMBL/GenBank/DDBJ databases">
        <authorList>
            <person name="Varghese N."/>
            <person name="Submissions S."/>
        </authorList>
    </citation>
    <scope>NUCLEOTIDE SEQUENCE [LARGE SCALE GENOMIC DNA]</scope>
    <source>
        <strain evidence="6">DSM 17044</strain>
    </source>
</reference>
<gene>
    <name evidence="5" type="ORF">SAMN05444354_122114</name>
</gene>
<evidence type="ECO:0000259" key="4">
    <source>
        <dbReference type="PROSITE" id="PS51186"/>
    </source>
</evidence>
<dbReference type="GO" id="GO:0008999">
    <property type="term" value="F:protein-N-terminal-alanine acetyltransferase activity"/>
    <property type="evidence" value="ECO:0007669"/>
    <property type="project" value="TreeGrafter"/>
</dbReference>
<dbReference type="Pfam" id="PF13302">
    <property type="entry name" value="Acetyltransf_3"/>
    <property type="match status" value="1"/>
</dbReference>
<comment type="similarity">
    <text evidence="3">Belongs to the acetyltransferase family. RimJ subfamily.</text>
</comment>
<name>A0A1H8AYT6_STIAU</name>
<dbReference type="EMBL" id="FOAP01000022">
    <property type="protein sequence ID" value="SEM75912.1"/>
    <property type="molecule type" value="Genomic_DNA"/>
</dbReference>
<proteinExistence type="inferred from homology"/>
<dbReference type="OrthoDB" id="9801669at2"/>
<keyword evidence="2" id="KW-0012">Acyltransferase</keyword>
<dbReference type="GO" id="GO:0005840">
    <property type="term" value="C:ribosome"/>
    <property type="evidence" value="ECO:0007669"/>
    <property type="project" value="UniProtKB-KW"/>
</dbReference>
<dbReference type="InterPro" id="IPR051531">
    <property type="entry name" value="N-acetyltransferase"/>
</dbReference>
<evidence type="ECO:0000256" key="1">
    <source>
        <dbReference type="ARBA" id="ARBA00022679"/>
    </source>
</evidence>
<evidence type="ECO:0000313" key="5">
    <source>
        <dbReference type="EMBL" id="SEM75912.1"/>
    </source>
</evidence>
<evidence type="ECO:0000256" key="3">
    <source>
        <dbReference type="ARBA" id="ARBA00038502"/>
    </source>
</evidence>
<dbReference type="GO" id="GO:0005737">
    <property type="term" value="C:cytoplasm"/>
    <property type="evidence" value="ECO:0007669"/>
    <property type="project" value="TreeGrafter"/>
</dbReference>
<keyword evidence="5" id="KW-0687">Ribonucleoprotein</keyword>
<feature type="domain" description="N-acetyltransferase" evidence="4">
    <location>
        <begin position="58"/>
        <end position="207"/>
    </location>
</feature>
<dbReference type="InterPro" id="IPR000182">
    <property type="entry name" value="GNAT_dom"/>
</dbReference>
<evidence type="ECO:0000256" key="2">
    <source>
        <dbReference type="ARBA" id="ARBA00023315"/>
    </source>
</evidence>
<dbReference type="RefSeq" id="WP_075010131.1">
    <property type="nucleotide sequence ID" value="NZ_FOAP01000022.1"/>
</dbReference>
<dbReference type="PANTHER" id="PTHR43792:SF8">
    <property type="entry name" value="[RIBOSOMAL PROTEIN US5]-ALANINE N-ACETYLTRANSFERASE"/>
    <property type="match status" value="1"/>
</dbReference>
<protein>
    <submittedName>
        <fullName evidence="5">[SSU ribosomal protein S5P]-alanine acetyltransferase</fullName>
    </submittedName>
</protein>
<keyword evidence="1 5" id="KW-0808">Transferase</keyword>
<dbReference type="PANTHER" id="PTHR43792">
    <property type="entry name" value="GNAT FAMILY, PUTATIVE (AFU_ORTHOLOGUE AFUA_3G00765)-RELATED-RELATED"/>
    <property type="match status" value="1"/>
</dbReference>
<accession>A0A1H8AYT6</accession>
<dbReference type="InterPro" id="IPR016181">
    <property type="entry name" value="Acyl_CoA_acyltransferase"/>
</dbReference>
<keyword evidence="5" id="KW-0689">Ribosomal protein</keyword>
<organism evidence="5 6">
    <name type="scientific">Stigmatella aurantiaca</name>
    <dbReference type="NCBI Taxonomy" id="41"/>
    <lineage>
        <taxon>Bacteria</taxon>
        <taxon>Pseudomonadati</taxon>
        <taxon>Myxococcota</taxon>
        <taxon>Myxococcia</taxon>
        <taxon>Myxococcales</taxon>
        <taxon>Cystobacterineae</taxon>
        <taxon>Archangiaceae</taxon>
        <taxon>Stigmatella</taxon>
    </lineage>
</organism>
<dbReference type="PROSITE" id="PS51186">
    <property type="entry name" value="GNAT"/>
    <property type="match status" value="1"/>
</dbReference>
<keyword evidence="6" id="KW-1185">Reference proteome</keyword>